<evidence type="ECO:0000313" key="7">
    <source>
        <dbReference type="Proteomes" id="UP000585665"/>
    </source>
</evidence>
<dbReference type="Proteomes" id="UP000585665">
    <property type="component" value="Unassembled WGS sequence"/>
</dbReference>
<dbReference type="SUPFAM" id="SSF46626">
    <property type="entry name" value="Cytochrome c"/>
    <property type="match status" value="1"/>
</dbReference>
<dbReference type="EMBL" id="JABXXR010000057">
    <property type="protein sequence ID" value="NVN40669.1"/>
    <property type="molecule type" value="Genomic_DNA"/>
</dbReference>
<evidence type="ECO:0000256" key="2">
    <source>
        <dbReference type="ARBA" id="ARBA00022723"/>
    </source>
</evidence>
<dbReference type="GO" id="GO:0020037">
    <property type="term" value="F:heme binding"/>
    <property type="evidence" value="ECO:0007669"/>
    <property type="project" value="InterPro"/>
</dbReference>
<reference evidence="6 7" key="1">
    <citation type="submission" date="2020-06" db="EMBL/GenBank/DDBJ databases">
        <title>Description of novel acetic acid bacteria.</title>
        <authorList>
            <person name="Sombolestani A."/>
        </authorList>
    </citation>
    <scope>NUCLEOTIDE SEQUENCE [LARGE SCALE GENOMIC DNA]</scope>
    <source>
        <strain evidence="6 7">LMG 27010</strain>
    </source>
</reference>
<comment type="caution">
    <text evidence="6">The sequence shown here is derived from an EMBL/GenBank/DDBJ whole genome shotgun (WGS) entry which is preliminary data.</text>
</comment>
<organism evidence="6 7">
    <name type="scientific">Ameyamaea chiangmaiensis</name>
    <dbReference type="NCBI Taxonomy" id="442969"/>
    <lineage>
        <taxon>Bacteria</taxon>
        <taxon>Pseudomonadati</taxon>
        <taxon>Pseudomonadota</taxon>
        <taxon>Alphaproteobacteria</taxon>
        <taxon>Acetobacterales</taxon>
        <taxon>Acetobacteraceae</taxon>
        <taxon>Ameyamaea</taxon>
    </lineage>
</organism>
<feature type="domain" description="Cytochrome c" evidence="5">
    <location>
        <begin position="21"/>
        <end position="113"/>
    </location>
</feature>
<dbReference type="GO" id="GO:0046872">
    <property type="term" value="F:metal ion binding"/>
    <property type="evidence" value="ECO:0007669"/>
    <property type="project" value="UniProtKB-KW"/>
</dbReference>
<proteinExistence type="predicted"/>
<gene>
    <name evidence="6" type="ORF">HUK82_08850</name>
</gene>
<protein>
    <submittedName>
        <fullName evidence="6">Cytochrome c</fullName>
    </submittedName>
</protein>
<keyword evidence="7" id="KW-1185">Reference proteome</keyword>
<evidence type="ECO:0000256" key="4">
    <source>
        <dbReference type="PROSITE-ProRule" id="PRU00433"/>
    </source>
</evidence>
<accession>A0A850PDB9</accession>
<dbReference type="GO" id="GO:0009055">
    <property type="term" value="F:electron transfer activity"/>
    <property type="evidence" value="ECO:0007669"/>
    <property type="project" value="InterPro"/>
</dbReference>
<dbReference type="Gene3D" id="1.10.760.10">
    <property type="entry name" value="Cytochrome c-like domain"/>
    <property type="match status" value="1"/>
</dbReference>
<evidence type="ECO:0000256" key="1">
    <source>
        <dbReference type="ARBA" id="ARBA00022617"/>
    </source>
</evidence>
<dbReference type="AlphaFoldDB" id="A0A850PDB9"/>
<dbReference type="RefSeq" id="WP_176613626.1">
    <property type="nucleotide sequence ID" value="NZ_JABXXR010000057.1"/>
</dbReference>
<dbReference type="InterPro" id="IPR051459">
    <property type="entry name" value="Cytochrome_c-type_DH"/>
</dbReference>
<evidence type="ECO:0000259" key="5">
    <source>
        <dbReference type="PROSITE" id="PS51007"/>
    </source>
</evidence>
<dbReference type="PANTHER" id="PTHR35008:SF4">
    <property type="entry name" value="BLL4482 PROTEIN"/>
    <property type="match status" value="1"/>
</dbReference>
<keyword evidence="1 4" id="KW-0349">Heme</keyword>
<name>A0A850PDB9_9PROT</name>
<dbReference type="PROSITE" id="PS51007">
    <property type="entry name" value="CYTC"/>
    <property type="match status" value="1"/>
</dbReference>
<sequence length="153" mass="16306">MRRLSGALAGALSLVAVSACTPRDKGHAAYATNCGICHHGGEGMPGETPPLRGRLDRIAATELGRRYLQHVLLNGVSGPIHAGGEPYSGEMPSFRRLDDPTIAAILTWLCSRGDSTVAPVFTANDIALARRETLSPGMVWDERAHLDRVTPLP</sequence>
<evidence type="ECO:0000256" key="3">
    <source>
        <dbReference type="ARBA" id="ARBA00023004"/>
    </source>
</evidence>
<dbReference type="PROSITE" id="PS51257">
    <property type="entry name" value="PROKAR_LIPOPROTEIN"/>
    <property type="match status" value="1"/>
</dbReference>
<keyword evidence="3 4" id="KW-0408">Iron</keyword>
<dbReference type="Pfam" id="PF13442">
    <property type="entry name" value="Cytochrome_CBB3"/>
    <property type="match status" value="1"/>
</dbReference>
<evidence type="ECO:0000313" key="6">
    <source>
        <dbReference type="EMBL" id="NVN40669.1"/>
    </source>
</evidence>
<dbReference type="InterPro" id="IPR009056">
    <property type="entry name" value="Cyt_c-like_dom"/>
</dbReference>
<dbReference type="PANTHER" id="PTHR35008">
    <property type="entry name" value="BLL4482 PROTEIN-RELATED"/>
    <property type="match status" value="1"/>
</dbReference>
<keyword evidence="2 4" id="KW-0479">Metal-binding</keyword>
<dbReference type="InterPro" id="IPR036909">
    <property type="entry name" value="Cyt_c-like_dom_sf"/>
</dbReference>